<dbReference type="Pfam" id="PF13196">
    <property type="entry name" value="DUF4012"/>
    <property type="match status" value="1"/>
</dbReference>
<dbReference type="EMBL" id="PSRQ01000032">
    <property type="protein sequence ID" value="PWU23451.1"/>
    <property type="molecule type" value="Genomic_DNA"/>
</dbReference>
<feature type="transmembrane region" description="Helical" evidence="1">
    <location>
        <begin position="278"/>
        <end position="298"/>
    </location>
</feature>
<protein>
    <recommendedName>
        <fullName evidence="4">DUF4012 domain-containing protein</fullName>
    </recommendedName>
</protein>
<dbReference type="InterPro" id="IPR025101">
    <property type="entry name" value="DUF4012"/>
</dbReference>
<dbReference type="AlphaFoldDB" id="A0A317JNW2"/>
<keyword evidence="1" id="KW-1133">Transmembrane helix</keyword>
<keyword evidence="1" id="KW-0812">Transmembrane</keyword>
<evidence type="ECO:0000256" key="1">
    <source>
        <dbReference type="SAM" id="Phobius"/>
    </source>
</evidence>
<name>A0A317JNW2_9BACT</name>
<proteinExistence type="predicted"/>
<reference evidence="2 3" key="1">
    <citation type="submission" date="2018-02" db="EMBL/GenBank/DDBJ databases">
        <title>Genomic Reconstructions from Amazon Rainforest and Pasture Soil Reveal Novel Insights into the Physiology of Candidate Phyla in Tropical Sites.</title>
        <authorList>
            <person name="Kroeger M.E."/>
            <person name="Delmont T."/>
            <person name="Eren A.M."/>
            <person name="Guo J."/>
            <person name="Meyer K.M."/>
            <person name="Khan K."/>
            <person name="Rodrigues J.L.M."/>
            <person name="Bohannan B.J.M."/>
            <person name="Tringe S."/>
            <person name="Borges C.D."/>
            <person name="Tiedje J."/>
            <person name="Tsai S.M."/>
            <person name="Nusslein K."/>
        </authorList>
    </citation>
    <scope>NUCLEOTIDE SEQUENCE [LARGE SCALE GENOMIC DNA]</scope>
    <source>
        <strain evidence="2">Amazon FNV 2010 28 9</strain>
    </source>
</reference>
<comment type="caution">
    <text evidence="2">The sequence shown here is derived from an EMBL/GenBank/DDBJ whole genome shotgun (WGS) entry which is preliminary data.</text>
</comment>
<keyword evidence="1" id="KW-0472">Membrane</keyword>
<sequence>MSRRFVTEQIRETPRVVVCGPVRPLQKALVQLLSAAHLYGGVIHVQNAQRWEPPLLREGEYLLILWIGEPGIWTGRERAQTQVLAQTLAKHSPHLIYISFDPLSRVETEIERQWKLDQEQGRQVLISLFSPVHMLSYTHVFEPSLPPLSLVDTQIRTLISQKKRLCMDSQSQINPIWHEDVAADIVSRVLSGVKDDMCLEGNTPIGGEALVRSLEPTTSSRMDPIQVIVPHVCTGISIVSRPFISFVEVMRGSYQSLLPVDLQKPKVVKKRSLSIKKIGMMAGIVCSCLVCGLVLLWVSSGFALRSLATQIQHIHDKQLSAEDLNTLSQALGVVTFLKRTQGNIEDTIGEQSDGVVGSLSILSSQVQAVQDLRSAQEKLALSYEQVMGKGKGSSLQSIVEAEALLDRSYQSMSLVQARLSQDPNAISVVLGGSVLQDELTEEVSSERKLITMLRSILTVLPDMLGKNDVHTYAFVLQDSSVLRPSGGKIVSVALVSFNQGTLTGVHIYPVSSLDTLLPGTVKAPAEAASALKTTNWQLDDANWDLQFKNNAAQISWFIGKELNTTVNGVFVVNSRDLNILLSSVGDVHLSDGTVVQSSSVDQHINALITDQTQHVGQLPIFLNQVFSGLLSSMQTLSTDKVSSFAQTVSDLFTARDLLFFAGDQDTQQVFAALDFDGNTLTPTCPSLFADSTCAVGTFFSQELSIGGNNVSQLIARTHAHTIHVGETVLIHEYVETIKNNALTVSWPFGDDQSLMRMAFENGAAVQEIMVNGLSLAPNQFSVATQDGLKVVSLPTDTPAGATTTIKLIYTTPGIPSSNSSIAFFEQKQPGTGSDPFTLTVTYPDTYTPKTVAPKATFGHNSIIFSGSLDQDRLYAVGF</sequence>
<evidence type="ECO:0000313" key="3">
    <source>
        <dbReference type="Proteomes" id="UP000246104"/>
    </source>
</evidence>
<evidence type="ECO:0008006" key="4">
    <source>
        <dbReference type="Google" id="ProtNLM"/>
    </source>
</evidence>
<evidence type="ECO:0000313" key="2">
    <source>
        <dbReference type="EMBL" id="PWU23451.1"/>
    </source>
</evidence>
<organism evidence="2 3">
    <name type="scientific">Candidatus Cerribacteria bacterium 'Amazon FNV 2010 28 9'</name>
    <dbReference type="NCBI Taxonomy" id="2081795"/>
    <lineage>
        <taxon>Bacteria</taxon>
        <taxon>Candidatus Cerribacteria</taxon>
    </lineage>
</organism>
<gene>
    <name evidence="2" type="ORF">C5B42_02755</name>
</gene>
<accession>A0A317JNW2</accession>
<dbReference type="Proteomes" id="UP000246104">
    <property type="component" value="Unassembled WGS sequence"/>
</dbReference>